<evidence type="ECO:0000313" key="2">
    <source>
        <dbReference type="Proteomes" id="UP000192366"/>
    </source>
</evidence>
<dbReference type="Pfam" id="PF19457">
    <property type="entry name" value="DUF5994"/>
    <property type="match status" value="1"/>
</dbReference>
<organism evidence="1 2">
    <name type="scientific">Mycolicibacterium bacteremicum</name>
    <name type="common">Mycobacterium bacteremicum</name>
    <dbReference type="NCBI Taxonomy" id="564198"/>
    <lineage>
        <taxon>Bacteria</taxon>
        <taxon>Bacillati</taxon>
        <taxon>Actinomycetota</taxon>
        <taxon>Actinomycetes</taxon>
        <taxon>Mycobacteriales</taxon>
        <taxon>Mycobacteriaceae</taxon>
        <taxon>Mycolicibacterium</taxon>
    </lineage>
</organism>
<comment type="caution">
    <text evidence="1">The sequence shown here is derived from an EMBL/GenBank/DDBJ whole genome shotgun (WGS) entry which is preliminary data.</text>
</comment>
<dbReference type="InterPro" id="IPR046036">
    <property type="entry name" value="DUF5994"/>
</dbReference>
<reference evidence="1 2" key="1">
    <citation type="submission" date="2017-02" db="EMBL/GenBank/DDBJ databases">
        <title>The new phylogeny of genus Mycobacterium.</title>
        <authorList>
            <person name="Tortoli E."/>
            <person name="Trovato A."/>
            <person name="Cirillo D.M."/>
        </authorList>
    </citation>
    <scope>NUCLEOTIDE SEQUENCE [LARGE SCALE GENOMIC DNA]</scope>
    <source>
        <strain evidence="1 2">DSM 45578</strain>
    </source>
</reference>
<sequence>MVDAECLPAARLAICGRTDEHGSVDGAWWPPDYELRTALPDLVSVMGRWLGPVCRVLYDGSVFPAAPARIIRGNSAIAVDRYALVARDTIYLVGTHSRTALLWVMPPETPTDDARRLLAAVSDAAQSMTVRRLRAIVGGDPLTRSAMG</sequence>
<dbReference type="AlphaFoldDB" id="A0A1W9YUW4"/>
<name>A0A1W9YUW4_MYCBA</name>
<gene>
    <name evidence="1" type="ORF">BST17_17100</name>
</gene>
<dbReference type="OrthoDB" id="3785441at2"/>
<dbReference type="RefSeq" id="WP_083060048.1">
    <property type="nucleotide sequence ID" value="NZ_JACKVM010000005.1"/>
</dbReference>
<evidence type="ECO:0000313" key="1">
    <source>
        <dbReference type="EMBL" id="ORA03866.1"/>
    </source>
</evidence>
<accession>A0A1W9YUW4</accession>
<keyword evidence="2" id="KW-1185">Reference proteome</keyword>
<dbReference type="EMBL" id="MVHJ01000013">
    <property type="protein sequence ID" value="ORA03866.1"/>
    <property type="molecule type" value="Genomic_DNA"/>
</dbReference>
<dbReference type="Proteomes" id="UP000192366">
    <property type="component" value="Unassembled WGS sequence"/>
</dbReference>
<dbReference type="STRING" id="564198.BST17_17100"/>
<proteinExistence type="predicted"/>
<protein>
    <submittedName>
        <fullName evidence="1">Uncharacterized protein</fullName>
    </submittedName>
</protein>